<feature type="transmembrane region" description="Helical" evidence="7">
    <location>
        <begin position="144"/>
        <end position="165"/>
    </location>
</feature>
<reference evidence="8 9" key="1">
    <citation type="submission" date="2019-08" db="EMBL/GenBank/DDBJ databases">
        <title>Genome sequence of Psychrobacter frigidicola ACAM304 (type strain).</title>
        <authorList>
            <person name="Bowman J.P."/>
        </authorList>
    </citation>
    <scope>NUCLEOTIDE SEQUENCE [LARGE SCALE GENOMIC DNA]</scope>
    <source>
        <strain evidence="8 9">ACAM 304</strain>
    </source>
</reference>
<feature type="transmembrane region" description="Helical" evidence="7">
    <location>
        <begin position="468"/>
        <end position="487"/>
    </location>
</feature>
<keyword evidence="5 7" id="KW-0472">Membrane</keyword>
<name>A0A5C7A6C6_9GAMM</name>
<dbReference type="Proteomes" id="UP000321903">
    <property type="component" value="Unassembled WGS sequence"/>
</dbReference>
<evidence type="ECO:0000313" key="8">
    <source>
        <dbReference type="EMBL" id="TXD98250.1"/>
    </source>
</evidence>
<keyword evidence="9" id="KW-1185">Reference proteome</keyword>
<dbReference type="NCBIfam" id="NF037979">
    <property type="entry name" value="Na_transp"/>
    <property type="match status" value="1"/>
</dbReference>
<keyword evidence="4 7" id="KW-1133">Transmembrane helix</keyword>
<comment type="similarity">
    <text evidence="6">Belongs to the sodium:neurotransmitter symporter (SNF) (TC 2.A.22) family.</text>
</comment>
<gene>
    <name evidence="8" type="ORF">ES754_04765</name>
</gene>
<dbReference type="PRINTS" id="PR00176">
    <property type="entry name" value="NANEUSMPORT"/>
</dbReference>
<keyword evidence="6" id="KW-0769">Symport</keyword>
<protein>
    <recommendedName>
        <fullName evidence="6">Transporter</fullName>
    </recommendedName>
</protein>
<keyword evidence="2 6" id="KW-0813">Transport</keyword>
<keyword evidence="3 6" id="KW-0812">Transmembrane</keyword>
<evidence type="ECO:0000256" key="3">
    <source>
        <dbReference type="ARBA" id="ARBA00022692"/>
    </source>
</evidence>
<dbReference type="PANTHER" id="PTHR42948:SF1">
    <property type="entry name" value="TRANSPORTER"/>
    <property type="match status" value="1"/>
</dbReference>
<proteinExistence type="inferred from homology"/>
<feature type="transmembrane region" description="Helical" evidence="7">
    <location>
        <begin position="257"/>
        <end position="281"/>
    </location>
</feature>
<feature type="transmembrane region" description="Helical" evidence="7">
    <location>
        <begin position="43"/>
        <end position="66"/>
    </location>
</feature>
<dbReference type="EMBL" id="VORZ01000001">
    <property type="protein sequence ID" value="TXD98250.1"/>
    <property type="molecule type" value="Genomic_DNA"/>
</dbReference>
<dbReference type="SUPFAM" id="SSF161070">
    <property type="entry name" value="SNF-like"/>
    <property type="match status" value="1"/>
</dbReference>
<evidence type="ECO:0000313" key="9">
    <source>
        <dbReference type="Proteomes" id="UP000321903"/>
    </source>
</evidence>
<evidence type="ECO:0000256" key="1">
    <source>
        <dbReference type="ARBA" id="ARBA00004141"/>
    </source>
</evidence>
<dbReference type="AlphaFoldDB" id="A0A5C7A6C6"/>
<dbReference type="CDD" id="cd10334">
    <property type="entry name" value="SLC6sbd_u1"/>
    <property type="match status" value="1"/>
</dbReference>
<feature type="transmembrane region" description="Helical" evidence="7">
    <location>
        <begin position="427"/>
        <end position="448"/>
    </location>
</feature>
<sequence>MAAPRENWSSRSGFILAAVGSAIGLGNIWRFPYVAYENGGGAFLIPYLIALVTAGLPLLFLDYIVGQKYRGGAPIAYKRMVKSAESIGWWQVLVCSVVAIYYASVLSWAGNFMIFSLGQQWGDDTEAFFFNTYLQNADNLEFVFVPKLFIGLVVVWALALTILYGGIKKGVEFANRIFIPLLLIMFLGLVFQSLRLPGAVDGLNAFFTPNWGAMTDPKVWLAAYGHIFFSLSIGFGIMLTFASYLKPNANLTASGLVVGLANSSFEILAGIGVFAALGFMAQATGVPISEVVGSGIGLAFIAFPKLISSLGSSGDIVGFLFFGSLVIAGITSIISILEVPIAAFKDKFGWSRNKAVTIIGGTCAVISIALFSTKNAITFVDIIDNFANNIGIVVGALLSIVWITWLNRSVLPELISHVNRISSIKLGKTWVFMLTIVTPISLLVALVLTLKSLLTEGYGDYPMMTQLIFGWGIVVIFALGALLLSALKGKNEEI</sequence>
<accession>A0A5C7A6C6</accession>
<dbReference type="PANTHER" id="PTHR42948">
    <property type="entry name" value="TRANSPORTER"/>
    <property type="match status" value="1"/>
</dbReference>
<feature type="transmembrane region" description="Helical" evidence="7">
    <location>
        <begin position="316"/>
        <end position="343"/>
    </location>
</feature>
<dbReference type="PROSITE" id="PS50267">
    <property type="entry name" value="NA_NEUROTRAN_SYMP_3"/>
    <property type="match status" value="1"/>
</dbReference>
<evidence type="ECO:0000256" key="6">
    <source>
        <dbReference type="RuleBase" id="RU003732"/>
    </source>
</evidence>
<dbReference type="InterPro" id="IPR000175">
    <property type="entry name" value="Na/ntran_symport"/>
</dbReference>
<evidence type="ECO:0000256" key="2">
    <source>
        <dbReference type="ARBA" id="ARBA00022448"/>
    </source>
</evidence>
<feature type="transmembrane region" description="Helical" evidence="7">
    <location>
        <begin position="12"/>
        <end position="31"/>
    </location>
</feature>
<feature type="transmembrane region" description="Helical" evidence="7">
    <location>
        <begin position="87"/>
        <end position="109"/>
    </location>
</feature>
<feature type="transmembrane region" description="Helical" evidence="7">
    <location>
        <begin position="355"/>
        <end position="374"/>
    </location>
</feature>
<feature type="transmembrane region" description="Helical" evidence="7">
    <location>
        <begin position="220"/>
        <end position="245"/>
    </location>
</feature>
<dbReference type="GO" id="GO:0015293">
    <property type="term" value="F:symporter activity"/>
    <property type="evidence" value="ECO:0007669"/>
    <property type="project" value="UniProtKB-KW"/>
</dbReference>
<dbReference type="RefSeq" id="WP_147222529.1">
    <property type="nucleotide sequence ID" value="NZ_CAJGYY010000001.1"/>
</dbReference>
<comment type="subcellular location">
    <subcellularLocation>
        <location evidence="1">Membrane</location>
        <topology evidence="1">Multi-pass membrane protein</topology>
    </subcellularLocation>
</comment>
<dbReference type="InterPro" id="IPR037272">
    <property type="entry name" value="SNS_sf"/>
</dbReference>
<dbReference type="Pfam" id="PF00209">
    <property type="entry name" value="SNF"/>
    <property type="match status" value="2"/>
</dbReference>
<evidence type="ECO:0000256" key="4">
    <source>
        <dbReference type="ARBA" id="ARBA00022989"/>
    </source>
</evidence>
<feature type="transmembrane region" description="Helical" evidence="7">
    <location>
        <begin position="386"/>
        <end position="406"/>
    </location>
</feature>
<dbReference type="OrthoDB" id="9762833at2"/>
<organism evidence="8 9">
    <name type="scientific">Psychrobacter frigidicola</name>
    <dbReference type="NCBI Taxonomy" id="45611"/>
    <lineage>
        <taxon>Bacteria</taxon>
        <taxon>Pseudomonadati</taxon>
        <taxon>Pseudomonadota</taxon>
        <taxon>Gammaproteobacteria</taxon>
        <taxon>Moraxellales</taxon>
        <taxon>Moraxellaceae</taxon>
        <taxon>Psychrobacter</taxon>
    </lineage>
</organism>
<comment type="caution">
    <text evidence="8">The sequence shown here is derived from an EMBL/GenBank/DDBJ whole genome shotgun (WGS) entry which is preliminary data.</text>
</comment>
<feature type="transmembrane region" description="Helical" evidence="7">
    <location>
        <begin position="177"/>
        <end position="200"/>
    </location>
</feature>
<dbReference type="GO" id="GO:0016020">
    <property type="term" value="C:membrane"/>
    <property type="evidence" value="ECO:0007669"/>
    <property type="project" value="UniProtKB-SubCell"/>
</dbReference>
<dbReference type="PROSITE" id="PS00610">
    <property type="entry name" value="NA_NEUROTRAN_SYMP_1"/>
    <property type="match status" value="1"/>
</dbReference>
<evidence type="ECO:0000256" key="5">
    <source>
        <dbReference type="ARBA" id="ARBA00023136"/>
    </source>
</evidence>
<evidence type="ECO:0000256" key="7">
    <source>
        <dbReference type="SAM" id="Phobius"/>
    </source>
</evidence>